<dbReference type="UniPathway" id="UPA00539"/>
<evidence type="ECO:0000259" key="7">
    <source>
        <dbReference type="Pfam" id="PF12706"/>
    </source>
</evidence>
<keyword evidence="9" id="KW-1185">Reference proteome</keyword>
<feature type="domain" description="Metallo-beta-lactamase" evidence="7">
    <location>
        <begin position="51"/>
        <end position="265"/>
    </location>
</feature>
<evidence type="ECO:0000256" key="1">
    <source>
        <dbReference type="ARBA" id="ARBA00004886"/>
    </source>
</evidence>
<dbReference type="InterPro" id="IPR036866">
    <property type="entry name" value="RibonucZ/Hydroxyglut_hydro"/>
</dbReference>
<accession>A0A1H6BDL7</accession>
<evidence type="ECO:0000256" key="2">
    <source>
        <dbReference type="ARBA" id="ARBA00008481"/>
    </source>
</evidence>
<name>A0A1H6BDL7_9RHOB</name>
<dbReference type="InterPro" id="IPR001279">
    <property type="entry name" value="Metallo-B-lactamas"/>
</dbReference>
<organism evidence="8 9">
    <name type="scientific">Thalassococcus halodurans</name>
    <dbReference type="NCBI Taxonomy" id="373675"/>
    <lineage>
        <taxon>Bacteria</taxon>
        <taxon>Pseudomonadati</taxon>
        <taxon>Pseudomonadota</taxon>
        <taxon>Alphaproteobacteria</taxon>
        <taxon>Rhodobacterales</taxon>
        <taxon>Roseobacteraceae</taxon>
        <taxon>Thalassococcus</taxon>
    </lineage>
</organism>
<comment type="function">
    <text evidence="6">May be involved in the transport of PQQ or its precursor to the periplasm.</text>
</comment>
<protein>
    <recommendedName>
        <fullName evidence="3 6">Coenzyme PQQ synthesis protein B</fullName>
    </recommendedName>
    <alternativeName>
        <fullName evidence="6">Pyrroloquinoline quinone biosynthesis protein B</fullName>
    </alternativeName>
</protein>
<dbReference type="HAMAP" id="MF_00653">
    <property type="entry name" value="PQQ_syn_PqqB"/>
    <property type="match status" value="1"/>
</dbReference>
<comment type="similarity">
    <text evidence="2 6">Belongs to the PqqB family.</text>
</comment>
<dbReference type="EMBL" id="FNUZ01000007">
    <property type="protein sequence ID" value="SEG58878.1"/>
    <property type="molecule type" value="Genomic_DNA"/>
</dbReference>
<dbReference type="Pfam" id="PF12706">
    <property type="entry name" value="Lactamase_B_2"/>
    <property type="match status" value="1"/>
</dbReference>
<keyword evidence="4 6" id="KW-0813">Transport</keyword>
<dbReference type="RefSeq" id="WP_103911622.1">
    <property type="nucleotide sequence ID" value="NZ_FNUZ01000007.1"/>
</dbReference>
<evidence type="ECO:0000256" key="6">
    <source>
        <dbReference type="HAMAP-Rule" id="MF_00653"/>
    </source>
</evidence>
<dbReference type="AlphaFoldDB" id="A0A1H6BDL7"/>
<evidence type="ECO:0000256" key="5">
    <source>
        <dbReference type="ARBA" id="ARBA00022905"/>
    </source>
</evidence>
<evidence type="ECO:0000256" key="4">
    <source>
        <dbReference type="ARBA" id="ARBA00022448"/>
    </source>
</evidence>
<dbReference type="Gene3D" id="3.60.15.10">
    <property type="entry name" value="Ribonuclease Z/Hydroxyacylglutathione hydrolase-like"/>
    <property type="match status" value="1"/>
</dbReference>
<sequence length="298" mass="31770">MTFRAQILGAAAGGGLPQWNCGCENCNLARTGAIPPQTQSSLAVTANGVDWAILNASPDIRQQLADTPALHPTGLRDMPLRSVLLTNGDIDHVAGLLTLREMQPFTVHATQGIHDVIAENPIFAALNASVVARNTIRLDEPCEIAPGLSATLFAVPGKVPLYLEGDEVQTDLIGEQTVGVELTAHGRTAYYIPGCAILNDDLRARLTGADTLFFDGTLWRDDEMVRAGLGQKTGKRMGHMSMSGEDGSIAGFADMDIAKKIYVHMNNTNPVLRPDSAEKAEAEAAGWIIGQDGMEITL</sequence>
<evidence type="ECO:0000313" key="9">
    <source>
        <dbReference type="Proteomes" id="UP000236752"/>
    </source>
</evidence>
<gene>
    <name evidence="6" type="primary">pqqB</name>
    <name evidence="8" type="ORF">SAMN04488045_3475</name>
</gene>
<comment type="pathway">
    <text evidence="1 6">Cofactor biosynthesis; pyrroloquinoline quinone biosynthesis.</text>
</comment>
<dbReference type="CDD" id="cd16274">
    <property type="entry name" value="PQQB-like_MBL-fold"/>
    <property type="match status" value="1"/>
</dbReference>
<dbReference type="Proteomes" id="UP000236752">
    <property type="component" value="Unassembled WGS sequence"/>
</dbReference>
<reference evidence="8 9" key="1">
    <citation type="submission" date="2016-10" db="EMBL/GenBank/DDBJ databases">
        <authorList>
            <person name="de Groot N.N."/>
        </authorList>
    </citation>
    <scope>NUCLEOTIDE SEQUENCE [LARGE SCALE GENOMIC DNA]</scope>
    <source>
        <strain evidence="8 9">DSM 26915</strain>
    </source>
</reference>
<dbReference type="NCBIfam" id="TIGR02108">
    <property type="entry name" value="PQQ_syn_pqqB"/>
    <property type="match status" value="1"/>
</dbReference>
<keyword evidence="5 6" id="KW-0884">PQQ biosynthesis</keyword>
<dbReference type="GO" id="GO:0018189">
    <property type="term" value="P:pyrroloquinoline quinone biosynthetic process"/>
    <property type="evidence" value="ECO:0007669"/>
    <property type="project" value="UniProtKB-UniRule"/>
</dbReference>
<evidence type="ECO:0000313" key="8">
    <source>
        <dbReference type="EMBL" id="SEG58878.1"/>
    </source>
</evidence>
<dbReference type="InterPro" id="IPR011842">
    <property type="entry name" value="PQQ_synth_PqqB"/>
</dbReference>
<proteinExistence type="inferred from homology"/>
<dbReference type="SUPFAM" id="SSF56281">
    <property type="entry name" value="Metallo-hydrolase/oxidoreductase"/>
    <property type="match status" value="1"/>
</dbReference>
<evidence type="ECO:0000256" key="3">
    <source>
        <dbReference type="ARBA" id="ARBA00015084"/>
    </source>
</evidence>
<dbReference type="OrthoDB" id="9778305at2"/>